<dbReference type="GO" id="GO:0006351">
    <property type="term" value="P:DNA-templated transcription"/>
    <property type="evidence" value="ECO:0007669"/>
    <property type="project" value="InterPro"/>
</dbReference>
<keyword evidence="2" id="KW-0805">Transcription regulation</keyword>
<gene>
    <name evidence="8" type="ORF">A1O5_09915</name>
</gene>
<keyword evidence="4" id="KW-0804">Transcription</keyword>
<dbReference type="CDD" id="cd00067">
    <property type="entry name" value="GAL4"/>
    <property type="match status" value="1"/>
</dbReference>
<evidence type="ECO:0000256" key="4">
    <source>
        <dbReference type="ARBA" id="ARBA00023163"/>
    </source>
</evidence>
<dbReference type="SMART" id="SM00066">
    <property type="entry name" value="GAL4"/>
    <property type="match status" value="1"/>
</dbReference>
<reference evidence="8 9" key="1">
    <citation type="submission" date="2013-03" db="EMBL/GenBank/DDBJ databases">
        <title>The Genome Sequence of Cladophialophora psammophila CBS 110553.</title>
        <authorList>
            <consortium name="The Broad Institute Genomics Platform"/>
            <person name="Cuomo C."/>
            <person name="de Hoog S."/>
            <person name="Gorbushina A."/>
            <person name="Walker B."/>
            <person name="Young S.K."/>
            <person name="Zeng Q."/>
            <person name="Gargeya S."/>
            <person name="Fitzgerald M."/>
            <person name="Haas B."/>
            <person name="Abouelleil A."/>
            <person name="Allen A.W."/>
            <person name="Alvarado L."/>
            <person name="Arachchi H.M."/>
            <person name="Berlin A.M."/>
            <person name="Chapman S.B."/>
            <person name="Gainer-Dewar J."/>
            <person name="Goldberg J."/>
            <person name="Griggs A."/>
            <person name="Gujja S."/>
            <person name="Hansen M."/>
            <person name="Howarth C."/>
            <person name="Imamovic A."/>
            <person name="Ireland A."/>
            <person name="Larimer J."/>
            <person name="McCowan C."/>
            <person name="Murphy C."/>
            <person name="Pearson M."/>
            <person name="Poon T.W."/>
            <person name="Priest M."/>
            <person name="Roberts A."/>
            <person name="Saif S."/>
            <person name="Shea T."/>
            <person name="Sisk P."/>
            <person name="Sykes S."/>
            <person name="Wortman J."/>
            <person name="Nusbaum C."/>
            <person name="Birren B."/>
        </authorList>
    </citation>
    <scope>NUCLEOTIDE SEQUENCE [LARGE SCALE GENOMIC DNA]</scope>
    <source>
        <strain evidence="8 9">CBS 110553</strain>
    </source>
</reference>
<dbReference type="SMART" id="SM00906">
    <property type="entry name" value="Fungal_trans"/>
    <property type="match status" value="1"/>
</dbReference>
<dbReference type="eggNOG" id="ENOG502RHAD">
    <property type="taxonomic scope" value="Eukaryota"/>
</dbReference>
<dbReference type="PROSITE" id="PS00463">
    <property type="entry name" value="ZN2_CY6_FUNGAL_1"/>
    <property type="match status" value="1"/>
</dbReference>
<dbReference type="GO" id="GO:0003677">
    <property type="term" value="F:DNA binding"/>
    <property type="evidence" value="ECO:0007669"/>
    <property type="project" value="UniProtKB-KW"/>
</dbReference>
<dbReference type="GeneID" id="19194610"/>
<keyword evidence="3" id="KW-0238">DNA-binding</keyword>
<proteinExistence type="predicted"/>
<dbReference type="PROSITE" id="PS50048">
    <property type="entry name" value="ZN2_CY6_FUNGAL_2"/>
    <property type="match status" value="1"/>
</dbReference>
<dbReference type="InterPro" id="IPR036864">
    <property type="entry name" value="Zn2-C6_fun-type_DNA-bd_sf"/>
</dbReference>
<evidence type="ECO:0000256" key="6">
    <source>
        <dbReference type="SAM" id="MobiDB-lite"/>
    </source>
</evidence>
<dbReference type="InterPro" id="IPR007219">
    <property type="entry name" value="XnlR_reg_dom"/>
</dbReference>
<comment type="caution">
    <text evidence="8">The sequence shown here is derived from an EMBL/GenBank/DDBJ whole genome shotgun (WGS) entry which is preliminary data.</text>
</comment>
<dbReference type="PANTHER" id="PTHR47425:SF3">
    <property type="entry name" value="ZN(II)2CYS6 TRANSCRIPTION FACTOR (EUROFUNG)"/>
    <property type="match status" value="1"/>
</dbReference>
<protein>
    <recommendedName>
        <fullName evidence="7">Zn(2)-C6 fungal-type domain-containing protein</fullName>
    </recommendedName>
</protein>
<evidence type="ECO:0000256" key="1">
    <source>
        <dbReference type="ARBA" id="ARBA00022723"/>
    </source>
</evidence>
<dbReference type="GO" id="GO:0008270">
    <property type="term" value="F:zinc ion binding"/>
    <property type="evidence" value="ECO:0007669"/>
    <property type="project" value="InterPro"/>
</dbReference>
<evidence type="ECO:0000256" key="5">
    <source>
        <dbReference type="ARBA" id="ARBA00023242"/>
    </source>
</evidence>
<dbReference type="OrthoDB" id="3364175at2759"/>
<dbReference type="EMBL" id="AMGX01000018">
    <property type="protein sequence ID" value="EXJ66720.1"/>
    <property type="molecule type" value="Genomic_DNA"/>
</dbReference>
<evidence type="ECO:0000256" key="2">
    <source>
        <dbReference type="ARBA" id="ARBA00023015"/>
    </source>
</evidence>
<sequence length="850" mass="94396">MEETSVRQSSKRRASKACLNCRARKVRCDVIDGLPCTNCRLDRVECKVAESLRRRKFRAGETSGRRRTTPDTLVEDNISPRYTNFDNLASLPRDPAATSVNVAVPNAPGQFSSPSISRYCRERRSEETANVTATSAGYHQDRTFLTESGSPLEHSPLQTNVDSRRSNPAIRPAYAGNGLHNGLSLSPPSQTSTDLRLGSAGGSEIAFPKYIRRASACLEVDDVERLQTKGAFIIPDTALRNELLRCYVQYVHPYLPVLELEDFLAAIEKDDATETVSLLLFQAVMFAATPYAALRTLAAHGYHDRRKARRSFYLRVKLLCDMDYELDRLTVIQSTLLMTYWNETPDDPKDVWYWLGVAISLSKRIGLNYELSPVPPRNLLERRLWKRLWWSCYTRDRLVSLAFRRPARIRQDEFNQPMLELSDLETKPLSSGVSEMLGAQCPTFKNEAVRVSLAKLCIGMAELCVCLTPILEMQYRKSSHSAVAQMTKMGGSMDEIISNASNLLQCDHSLKKWYQIHAENLHCFNGMPSDHSSENGGQVLEIHKAVLKGLYLTSISILHRPQILSGAINSSLDPEIRDLSRRKTREAANEITILYTNLYAHGLVCFLPNTGVTCLLHAAIIHVLDQIVGDKDLQQSARRKFGLCTQSLEQLGETYASGAFALSFLTTAANKASSRPEATEASIRLGESMLGVKHNNVKSLSHFGCQFNVPPPGSLQPGGRSTVISAANSEPSRAPSRMDIRETAQGPEDTAPTISNQAVWRQYQVGVDQGYNATADGTGDSHNNISPNTGAVRGNGRTGDQMRHDFDYFLDMEGSADFFDLSDELGVGFDTQWFDTLGPYNARDTGLSLG</sequence>
<dbReference type="RefSeq" id="XP_007748683.1">
    <property type="nucleotide sequence ID" value="XM_007750493.1"/>
</dbReference>
<dbReference type="HOGENOM" id="CLU_006329_1_4_1"/>
<dbReference type="GO" id="GO:0000981">
    <property type="term" value="F:DNA-binding transcription factor activity, RNA polymerase II-specific"/>
    <property type="evidence" value="ECO:0007669"/>
    <property type="project" value="InterPro"/>
</dbReference>
<name>W9WNZ0_9EURO</name>
<dbReference type="InterPro" id="IPR001138">
    <property type="entry name" value="Zn2Cys6_DnaBD"/>
</dbReference>
<dbReference type="AlphaFoldDB" id="W9WNZ0"/>
<dbReference type="SUPFAM" id="SSF57701">
    <property type="entry name" value="Zn2/Cys6 DNA-binding domain"/>
    <property type="match status" value="1"/>
</dbReference>
<evidence type="ECO:0000313" key="8">
    <source>
        <dbReference type="EMBL" id="EXJ66720.1"/>
    </source>
</evidence>
<evidence type="ECO:0000256" key="3">
    <source>
        <dbReference type="ARBA" id="ARBA00023125"/>
    </source>
</evidence>
<dbReference type="InterPro" id="IPR052761">
    <property type="entry name" value="Fungal_Detox/Toxin_TFs"/>
</dbReference>
<dbReference type="PANTHER" id="PTHR47425">
    <property type="entry name" value="FARB-RELATED"/>
    <property type="match status" value="1"/>
</dbReference>
<feature type="domain" description="Zn(2)-C6 fungal-type" evidence="7">
    <location>
        <begin position="17"/>
        <end position="48"/>
    </location>
</feature>
<dbReference type="Gene3D" id="4.10.240.10">
    <property type="entry name" value="Zn(2)-C6 fungal-type DNA-binding domain"/>
    <property type="match status" value="1"/>
</dbReference>
<keyword evidence="5" id="KW-0539">Nucleus</keyword>
<feature type="compositionally biased region" description="Polar residues" evidence="6">
    <location>
        <begin position="780"/>
        <end position="789"/>
    </location>
</feature>
<feature type="region of interest" description="Disordered" evidence="6">
    <location>
        <begin position="776"/>
        <end position="799"/>
    </location>
</feature>
<keyword evidence="1" id="KW-0479">Metal-binding</keyword>
<evidence type="ECO:0000313" key="9">
    <source>
        <dbReference type="Proteomes" id="UP000019471"/>
    </source>
</evidence>
<accession>W9WNZ0</accession>
<dbReference type="Proteomes" id="UP000019471">
    <property type="component" value="Unassembled WGS sequence"/>
</dbReference>
<dbReference type="Pfam" id="PF04082">
    <property type="entry name" value="Fungal_trans"/>
    <property type="match status" value="1"/>
</dbReference>
<evidence type="ECO:0000259" key="7">
    <source>
        <dbReference type="PROSITE" id="PS50048"/>
    </source>
</evidence>
<dbReference type="Pfam" id="PF00172">
    <property type="entry name" value="Zn_clus"/>
    <property type="match status" value="1"/>
</dbReference>
<organism evidence="8 9">
    <name type="scientific">Cladophialophora psammophila CBS 110553</name>
    <dbReference type="NCBI Taxonomy" id="1182543"/>
    <lineage>
        <taxon>Eukaryota</taxon>
        <taxon>Fungi</taxon>
        <taxon>Dikarya</taxon>
        <taxon>Ascomycota</taxon>
        <taxon>Pezizomycotina</taxon>
        <taxon>Eurotiomycetes</taxon>
        <taxon>Chaetothyriomycetidae</taxon>
        <taxon>Chaetothyriales</taxon>
        <taxon>Herpotrichiellaceae</taxon>
        <taxon>Cladophialophora</taxon>
    </lineage>
</organism>
<keyword evidence="9" id="KW-1185">Reference proteome</keyword>
<dbReference type="CDD" id="cd12148">
    <property type="entry name" value="fungal_TF_MHR"/>
    <property type="match status" value="1"/>
</dbReference>
<dbReference type="STRING" id="1182543.W9WNZ0"/>